<dbReference type="GO" id="GO:0005524">
    <property type="term" value="F:ATP binding"/>
    <property type="evidence" value="ECO:0007669"/>
    <property type="project" value="UniProtKB-KW"/>
</dbReference>
<name>A0A9D1KQT0_9FIRM</name>
<protein>
    <recommendedName>
        <fullName evidence="5">protein adenylyltransferase</fullName>
        <ecNumber evidence="5">2.7.7.108</ecNumber>
    </recommendedName>
</protein>
<evidence type="ECO:0000256" key="3">
    <source>
        <dbReference type="ARBA" id="ARBA00022741"/>
    </source>
</evidence>
<keyword evidence="2" id="KW-0548">Nucleotidyltransferase</keyword>
<dbReference type="InterPro" id="IPR003812">
    <property type="entry name" value="Fido"/>
</dbReference>
<evidence type="ECO:0000256" key="5">
    <source>
        <dbReference type="ARBA" id="ARBA00034531"/>
    </source>
</evidence>
<dbReference type="InterPro" id="IPR036597">
    <property type="entry name" value="Fido-like_dom_sf"/>
</dbReference>
<evidence type="ECO:0000256" key="7">
    <source>
        <dbReference type="ARBA" id="ARBA00048696"/>
    </source>
</evidence>
<evidence type="ECO:0000259" key="8">
    <source>
        <dbReference type="PROSITE" id="PS51459"/>
    </source>
</evidence>
<gene>
    <name evidence="9" type="ORF">IAA60_08800</name>
</gene>
<dbReference type="PANTHER" id="PTHR39560">
    <property type="entry name" value="PROTEIN ADENYLYLTRANSFERASE FIC-RELATED"/>
    <property type="match status" value="1"/>
</dbReference>
<dbReference type="SUPFAM" id="SSF140931">
    <property type="entry name" value="Fic-like"/>
    <property type="match status" value="1"/>
</dbReference>
<proteinExistence type="predicted"/>
<keyword evidence="3" id="KW-0547">Nucleotide-binding</keyword>
<dbReference type="Pfam" id="PF02661">
    <property type="entry name" value="Fic"/>
    <property type="match status" value="1"/>
</dbReference>
<dbReference type="EMBL" id="DVLU01000095">
    <property type="protein sequence ID" value="HIT85980.1"/>
    <property type="molecule type" value="Genomic_DNA"/>
</dbReference>
<comment type="caution">
    <text evidence="9">The sequence shown here is derived from an EMBL/GenBank/DDBJ whole genome shotgun (WGS) entry which is preliminary data.</text>
</comment>
<accession>A0A9D1KQT0</accession>
<evidence type="ECO:0000256" key="4">
    <source>
        <dbReference type="ARBA" id="ARBA00022840"/>
    </source>
</evidence>
<evidence type="ECO:0000313" key="10">
    <source>
        <dbReference type="Proteomes" id="UP000824165"/>
    </source>
</evidence>
<evidence type="ECO:0000256" key="1">
    <source>
        <dbReference type="ARBA" id="ARBA00022679"/>
    </source>
</evidence>
<evidence type="ECO:0000256" key="6">
    <source>
        <dbReference type="ARBA" id="ARBA00047939"/>
    </source>
</evidence>
<dbReference type="GO" id="GO:0070733">
    <property type="term" value="F:AMPylase activity"/>
    <property type="evidence" value="ECO:0007669"/>
    <property type="project" value="UniProtKB-EC"/>
</dbReference>
<dbReference type="PANTHER" id="PTHR39560:SF1">
    <property type="entry name" value="PROTEIN ADENYLYLTRANSFERASE FIC-RELATED"/>
    <property type="match status" value="1"/>
</dbReference>
<dbReference type="AlphaFoldDB" id="A0A9D1KQT0"/>
<evidence type="ECO:0000313" key="9">
    <source>
        <dbReference type="EMBL" id="HIT85980.1"/>
    </source>
</evidence>
<reference evidence="9" key="2">
    <citation type="journal article" date="2021" name="PeerJ">
        <title>Extensive microbial diversity within the chicken gut microbiome revealed by metagenomics and culture.</title>
        <authorList>
            <person name="Gilroy R."/>
            <person name="Ravi A."/>
            <person name="Getino M."/>
            <person name="Pursley I."/>
            <person name="Horton D.L."/>
            <person name="Alikhan N.F."/>
            <person name="Baker D."/>
            <person name="Gharbi K."/>
            <person name="Hall N."/>
            <person name="Watson M."/>
            <person name="Adriaenssens E.M."/>
            <person name="Foster-Nyarko E."/>
            <person name="Jarju S."/>
            <person name="Secka A."/>
            <person name="Antonio M."/>
            <person name="Oren A."/>
            <person name="Chaudhuri R.R."/>
            <person name="La Ragione R."/>
            <person name="Hildebrand F."/>
            <person name="Pallen M.J."/>
        </authorList>
    </citation>
    <scope>NUCLEOTIDE SEQUENCE</scope>
    <source>
        <strain evidence="9">CHK181-108</strain>
    </source>
</reference>
<dbReference type="Gene3D" id="1.10.3290.10">
    <property type="entry name" value="Fido-like domain"/>
    <property type="match status" value="1"/>
</dbReference>
<feature type="domain" description="Fido" evidence="8">
    <location>
        <begin position="38"/>
        <end position="179"/>
    </location>
</feature>
<reference evidence="9" key="1">
    <citation type="submission" date="2020-10" db="EMBL/GenBank/DDBJ databases">
        <authorList>
            <person name="Gilroy R."/>
        </authorList>
    </citation>
    <scope>NUCLEOTIDE SEQUENCE</scope>
    <source>
        <strain evidence="9">CHK181-108</strain>
    </source>
</reference>
<comment type="catalytic activity">
    <reaction evidence="6">
        <text>L-threonyl-[protein] + ATP = 3-O-(5'-adenylyl)-L-threonyl-[protein] + diphosphate</text>
        <dbReference type="Rhea" id="RHEA:54292"/>
        <dbReference type="Rhea" id="RHEA-COMP:11060"/>
        <dbReference type="Rhea" id="RHEA-COMP:13847"/>
        <dbReference type="ChEBI" id="CHEBI:30013"/>
        <dbReference type="ChEBI" id="CHEBI:30616"/>
        <dbReference type="ChEBI" id="CHEBI:33019"/>
        <dbReference type="ChEBI" id="CHEBI:138113"/>
        <dbReference type="EC" id="2.7.7.108"/>
    </reaction>
</comment>
<keyword evidence="1" id="KW-0808">Transferase</keyword>
<dbReference type="GO" id="GO:0051302">
    <property type="term" value="P:regulation of cell division"/>
    <property type="evidence" value="ECO:0007669"/>
    <property type="project" value="TreeGrafter"/>
</dbReference>
<organism evidence="9 10">
    <name type="scientific">Candidatus Ornithomonoglobus intestinigallinarum</name>
    <dbReference type="NCBI Taxonomy" id="2840894"/>
    <lineage>
        <taxon>Bacteria</taxon>
        <taxon>Bacillati</taxon>
        <taxon>Bacillota</taxon>
        <taxon>Clostridia</taxon>
        <taxon>Candidatus Ornithomonoglobus</taxon>
    </lineage>
</organism>
<evidence type="ECO:0000256" key="2">
    <source>
        <dbReference type="ARBA" id="ARBA00022695"/>
    </source>
</evidence>
<dbReference type="PROSITE" id="PS51459">
    <property type="entry name" value="FIDO"/>
    <property type="match status" value="1"/>
</dbReference>
<sequence>MLINKFGIKDNSKLDMVERDITSALIAKAYINIPFKGVDFDFYKNLHRYVFSDIYEWAGSIRNVAMSKKGTRFCPPEKIEMNGTAIFEYLSKKSYFENFTGEEFVKELTELYCRLNYLHPFREGNGRIQRLFLSMLLKNIGKIIDFSKIDADLLMIATIKAVSGDVFMLYDIFNHHIRQLNI</sequence>
<keyword evidence="4" id="KW-0067">ATP-binding</keyword>
<dbReference type="EC" id="2.7.7.108" evidence="5"/>
<dbReference type="Proteomes" id="UP000824165">
    <property type="component" value="Unassembled WGS sequence"/>
</dbReference>
<comment type="catalytic activity">
    <reaction evidence="7">
        <text>L-tyrosyl-[protein] + ATP = O-(5'-adenylyl)-L-tyrosyl-[protein] + diphosphate</text>
        <dbReference type="Rhea" id="RHEA:54288"/>
        <dbReference type="Rhea" id="RHEA-COMP:10136"/>
        <dbReference type="Rhea" id="RHEA-COMP:13846"/>
        <dbReference type="ChEBI" id="CHEBI:30616"/>
        <dbReference type="ChEBI" id="CHEBI:33019"/>
        <dbReference type="ChEBI" id="CHEBI:46858"/>
        <dbReference type="ChEBI" id="CHEBI:83624"/>
        <dbReference type="EC" id="2.7.7.108"/>
    </reaction>
</comment>